<gene>
    <name evidence="1" type="ORF">T12_3333</name>
</gene>
<protein>
    <submittedName>
        <fullName evidence="1">Uncharacterized protein</fullName>
    </submittedName>
</protein>
<comment type="caution">
    <text evidence="1">The sequence shown here is derived from an EMBL/GenBank/DDBJ whole genome shotgun (WGS) entry which is preliminary data.</text>
</comment>
<proteinExistence type="predicted"/>
<evidence type="ECO:0000313" key="2">
    <source>
        <dbReference type="Proteomes" id="UP000054783"/>
    </source>
</evidence>
<sequence>MSGRRIYSIDGCWTVEGGYRWPNDFYKDWRCGSQLWVSGGRVLSEVLWRICRTSGMMLRVVGRESFAGTELLMDDGMWINENNSEILGEGLMSGLTILNGSVVDAVGILLLKSNAWSGSKLHLCEWLRDGWTSRKPLLKYCASSEWTVRWGLQHWPGGGGLRGGDSTLTVRLICGIDVCVYNSAWLLDGFWGWGFHCDNDVEIGGGFIHLRIDAGMV</sequence>
<name>A0A0V0ZX15_9BILA</name>
<evidence type="ECO:0000313" key="1">
    <source>
        <dbReference type="EMBL" id="KRY16702.1"/>
    </source>
</evidence>
<dbReference type="EMBL" id="JYDQ01000073">
    <property type="protein sequence ID" value="KRY16702.1"/>
    <property type="molecule type" value="Genomic_DNA"/>
</dbReference>
<organism evidence="1 2">
    <name type="scientific">Trichinella patagoniensis</name>
    <dbReference type="NCBI Taxonomy" id="990121"/>
    <lineage>
        <taxon>Eukaryota</taxon>
        <taxon>Metazoa</taxon>
        <taxon>Ecdysozoa</taxon>
        <taxon>Nematoda</taxon>
        <taxon>Enoplea</taxon>
        <taxon>Dorylaimia</taxon>
        <taxon>Trichinellida</taxon>
        <taxon>Trichinellidae</taxon>
        <taxon>Trichinella</taxon>
    </lineage>
</organism>
<accession>A0A0V0ZX15</accession>
<keyword evidence="2" id="KW-1185">Reference proteome</keyword>
<dbReference type="AlphaFoldDB" id="A0A0V0ZX15"/>
<dbReference type="Proteomes" id="UP000054783">
    <property type="component" value="Unassembled WGS sequence"/>
</dbReference>
<reference evidence="1 2" key="1">
    <citation type="submission" date="2015-01" db="EMBL/GenBank/DDBJ databases">
        <title>Evolution of Trichinella species and genotypes.</title>
        <authorList>
            <person name="Korhonen P.K."/>
            <person name="Edoardo P."/>
            <person name="Giuseppe L.R."/>
            <person name="Gasser R.B."/>
        </authorList>
    </citation>
    <scope>NUCLEOTIDE SEQUENCE [LARGE SCALE GENOMIC DNA]</scope>
    <source>
        <strain evidence="1">ISS2496</strain>
    </source>
</reference>